<evidence type="ECO:0000313" key="3">
    <source>
        <dbReference type="Proteomes" id="UP000318582"/>
    </source>
</evidence>
<dbReference type="EMBL" id="QEAQ01000006">
    <property type="protein sequence ID" value="TPX61616.1"/>
    <property type="molecule type" value="Genomic_DNA"/>
</dbReference>
<organism evidence="2 3">
    <name type="scientific">Powellomyces hirtus</name>
    <dbReference type="NCBI Taxonomy" id="109895"/>
    <lineage>
        <taxon>Eukaryota</taxon>
        <taxon>Fungi</taxon>
        <taxon>Fungi incertae sedis</taxon>
        <taxon>Chytridiomycota</taxon>
        <taxon>Chytridiomycota incertae sedis</taxon>
        <taxon>Chytridiomycetes</taxon>
        <taxon>Spizellomycetales</taxon>
        <taxon>Powellomycetaceae</taxon>
        <taxon>Powellomyces</taxon>
    </lineage>
</organism>
<reference evidence="2 3" key="1">
    <citation type="journal article" date="2019" name="Sci. Rep.">
        <title>Comparative genomics of chytrid fungi reveal insights into the obligate biotrophic and pathogenic lifestyle of Synchytrium endobioticum.</title>
        <authorList>
            <person name="van de Vossenberg B.T.L.H."/>
            <person name="Warris S."/>
            <person name="Nguyen H.D.T."/>
            <person name="van Gent-Pelzer M.P.E."/>
            <person name="Joly D.L."/>
            <person name="van de Geest H.C."/>
            <person name="Bonants P.J.M."/>
            <person name="Smith D.S."/>
            <person name="Levesque C.A."/>
            <person name="van der Lee T.A.J."/>
        </authorList>
    </citation>
    <scope>NUCLEOTIDE SEQUENCE [LARGE SCALE GENOMIC DNA]</scope>
    <source>
        <strain evidence="2 3">CBS 809.83</strain>
    </source>
</reference>
<comment type="caution">
    <text evidence="2">The sequence shown here is derived from an EMBL/GenBank/DDBJ whole genome shotgun (WGS) entry which is preliminary data.</text>
</comment>
<evidence type="ECO:0000259" key="1">
    <source>
        <dbReference type="Pfam" id="PF00117"/>
    </source>
</evidence>
<dbReference type="InterPro" id="IPR029062">
    <property type="entry name" value="Class_I_gatase-like"/>
</dbReference>
<feature type="domain" description="Glutamine amidotransferase" evidence="1">
    <location>
        <begin position="107"/>
        <end position="209"/>
    </location>
</feature>
<evidence type="ECO:0000313" key="2">
    <source>
        <dbReference type="EMBL" id="TPX61616.1"/>
    </source>
</evidence>
<keyword evidence="3" id="KW-1185">Reference proteome</keyword>
<dbReference type="PANTHER" id="PTHR42695:SF5">
    <property type="entry name" value="GLUTAMINE AMIDOTRANSFERASE YLR126C-RELATED"/>
    <property type="match status" value="1"/>
</dbReference>
<dbReference type="Proteomes" id="UP000318582">
    <property type="component" value="Unassembled WGS sequence"/>
</dbReference>
<dbReference type="InterPro" id="IPR044992">
    <property type="entry name" value="ChyE-like"/>
</dbReference>
<dbReference type="STRING" id="109895.A0A507ED24"/>
<dbReference type="InterPro" id="IPR017926">
    <property type="entry name" value="GATASE"/>
</dbReference>
<accession>A0A507ED24</accession>
<dbReference type="CDD" id="cd01741">
    <property type="entry name" value="GATase1_1"/>
    <property type="match status" value="1"/>
</dbReference>
<dbReference type="AlphaFoldDB" id="A0A507ED24"/>
<proteinExistence type="predicted"/>
<dbReference type="GO" id="GO:0005634">
    <property type="term" value="C:nucleus"/>
    <property type="evidence" value="ECO:0007669"/>
    <property type="project" value="TreeGrafter"/>
</dbReference>
<dbReference type="SUPFAM" id="SSF52317">
    <property type="entry name" value="Class I glutamine amidotransferase-like"/>
    <property type="match status" value="1"/>
</dbReference>
<dbReference type="PANTHER" id="PTHR42695">
    <property type="entry name" value="GLUTAMINE AMIDOTRANSFERASE YLR126C-RELATED"/>
    <property type="match status" value="1"/>
</dbReference>
<name>A0A507ED24_9FUNG</name>
<dbReference type="PROSITE" id="PS51273">
    <property type="entry name" value="GATASE_TYPE_1"/>
    <property type="match status" value="1"/>
</dbReference>
<protein>
    <recommendedName>
        <fullName evidence="1">Glutamine amidotransferase domain-containing protein</fullName>
    </recommendedName>
</protein>
<dbReference type="Gene3D" id="3.40.50.880">
    <property type="match status" value="1"/>
</dbReference>
<dbReference type="OrthoDB" id="92161at2759"/>
<sequence length="263" mass="29217">MGITLQMIHLSVALLICDVPMPVIVSNYGDYEKLFSNLLHQANEAYSASTLPVELKITAFDVTQGQYPQNIDDFSAYILTGSKFSAYEDINWIKDLKKFMQRVDSETHAKVVGICFGHQILAEALGGKVTKNPAGWEIGWTEMNLNPAGADVLKSSKTVLRIHQMHQDHVSVVPPRFEVISSTEKCPVQMMARGERYLTIQGHPEFVPGVVVEIVKARRASKVFSEEVADLALSQVDNMVDNIWFGQKMLGFMVGTQGLEVDA</sequence>
<dbReference type="GO" id="GO:0005829">
    <property type="term" value="C:cytosol"/>
    <property type="evidence" value="ECO:0007669"/>
    <property type="project" value="TreeGrafter"/>
</dbReference>
<dbReference type="Pfam" id="PF00117">
    <property type="entry name" value="GATase"/>
    <property type="match status" value="1"/>
</dbReference>
<gene>
    <name evidence="2" type="ORF">PhCBS80983_g01003</name>
</gene>